<evidence type="ECO:0000313" key="8">
    <source>
        <dbReference type="EMBL" id="CBN77242.1"/>
    </source>
</evidence>
<organism evidence="8 9">
    <name type="scientific">Ectocarpus siliculosus</name>
    <name type="common">Brown alga</name>
    <name type="synonym">Conferva siliculosa</name>
    <dbReference type="NCBI Taxonomy" id="2880"/>
    <lineage>
        <taxon>Eukaryota</taxon>
        <taxon>Sar</taxon>
        <taxon>Stramenopiles</taxon>
        <taxon>Ochrophyta</taxon>
        <taxon>PX clade</taxon>
        <taxon>Phaeophyceae</taxon>
        <taxon>Ectocarpales</taxon>
        <taxon>Ectocarpaceae</taxon>
        <taxon>Ectocarpus</taxon>
    </lineage>
</organism>
<evidence type="ECO:0000313" key="9">
    <source>
        <dbReference type="Proteomes" id="UP000002630"/>
    </source>
</evidence>
<feature type="transmembrane region" description="Helical" evidence="7">
    <location>
        <begin position="85"/>
        <end position="108"/>
    </location>
</feature>
<dbReference type="Proteomes" id="UP000002630">
    <property type="component" value="Linkage Group LG17"/>
</dbReference>
<evidence type="ECO:0000256" key="4">
    <source>
        <dbReference type="ARBA" id="ARBA00022989"/>
    </source>
</evidence>
<name>D8LM28_ECTSI</name>
<accession>D8LM28</accession>
<dbReference type="EMBL" id="FN648575">
    <property type="protein sequence ID" value="CBN77242.1"/>
    <property type="molecule type" value="Genomic_DNA"/>
</dbReference>
<dbReference type="AlphaFoldDB" id="D8LM28"/>
<comment type="similarity">
    <text evidence="2 6">Belongs to the DP1 family.</text>
</comment>
<comment type="subcellular location">
    <subcellularLocation>
        <location evidence="1 6">Membrane</location>
        <topology evidence="1 6">Multi-pass membrane protein</topology>
    </subcellularLocation>
</comment>
<evidence type="ECO:0000256" key="7">
    <source>
        <dbReference type="SAM" id="Phobius"/>
    </source>
</evidence>
<dbReference type="GO" id="GO:0016020">
    <property type="term" value="C:membrane"/>
    <property type="evidence" value="ECO:0007669"/>
    <property type="project" value="UniProtKB-SubCell"/>
</dbReference>
<proteinExistence type="inferred from homology"/>
<dbReference type="PANTHER" id="PTHR12300">
    <property type="entry name" value="HVA22-LIKE PROTEINS"/>
    <property type="match status" value="1"/>
</dbReference>
<gene>
    <name evidence="8" type="ORF">Esi_0038_0152</name>
</gene>
<evidence type="ECO:0000256" key="2">
    <source>
        <dbReference type="ARBA" id="ARBA00008573"/>
    </source>
</evidence>
<dbReference type="PANTHER" id="PTHR12300:SF161">
    <property type="entry name" value="RECEPTOR EXPRESSION-ENHANCING PROTEIN"/>
    <property type="match status" value="1"/>
</dbReference>
<dbReference type="Pfam" id="PF03134">
    <property type="entry name" value="TB2_DP1_HVA22"/>
    <property type="match status" value="1"/>
</dbReference>
<evidence type="ECO:0000256" key="1">
    <source>
        <dbReference type="ARBA" id="ARBA00004141"/>
    </source>
</evidence>
<keyword evidence="5 7" id="KW-0472">Membrane</keyword>
<dbReference type="InterPro" id="IPR004345">
    <property type="entry name" value="TB2_DP1_HVA22"/>
</dbReference>
<dbReference type="FunCoup" id="D8LM28">
    <property type="interactions" value="49"/>
</dbReference>
<dbReference type="eggNOG" id="KOG1725">
    <property type="taxonomic scope" value="Eukaryota"/>
</dbReference>
<keyword evidence="3 7" id="KW-0812">Transmembrane</keyword>
<sequence length="167" mass="18561">MDKLNTMLDKFGKDLGKYPILCKAEETTNCPKQYLVLGAGSILLSCLLMGFGASLICNLGGYVYPAYRSFKAIESASTKDDTQWLTYWVVFAAFSILEAFLSVLLHWIPFYFALKLAFLAWCFLPQTQGAALLYNNFMKDFLANNNAANPIPAEGKVEGMASHLKDT</sequence>
<keyword evidence="4 7" id="KW-1133">Transmembrane helix</keyword>
<protein>
    <recommendedName>
        <fullName evidence="10">Receptor expression-enhancing protein</fullName>
    </recommendedName>
</protein>
<dbReference type="EMBL" id="FN649742">
    <property type="protein sequence ID" value="CBN77242.1"/>
    <property type="molecule type" value="Genomic_DNA"/>
</dbReference>
<dbReference type="STRING" id="2880.D8LM28"/>
<evidence type="ECO:0008006" key="10">
    <source>
        <dbReference type="Google" id="ProtNLM"/>
    </source>
</evidence>
<keyword evidence="9" id="KW-1185">Reference proteome</keyword>
<dbReference type="OMA" id="CMIPGPW"/>
<evidence type="ECO:0000256" key="3">
    <source>
        <dbReference type="ARBA" id="ARBA00022692"/>
    </source>
</evidence>
<feature type="transmembrane region" description="Helical" evidence="7">
    <location>
        <begin position="114"/>
        <end position="134"/>
    </location>
</feature>
<feature type="transmembrane region" description="Helical" evidence="7">
    <location>
        <begin position="42"/>
        <end position="64"/>
    </location>
</feature>
<dbReference type="InParanoid" id="D8LM28"/>
<reference evidence="8 9" key="1">
    <citation type="journal article" date="2010" name="Nature">
        <title>The Ectocarpus genome and the independent evolution of multicellularity in brown algae.</title>
        <authorList>
            <person name="Cock J.M."/>
            <person name="Sterck L."/>
            <person name="Rouze P."/>
            <person name="Scornet D."/>
            <person name="Allen A.E."/>
            <person name="Amoutzias G."/>
            <person name="Anthouard V."/>
            <person name="Artiguenave F."/>
            <person name="Aury J.M."/>
            <person name="Badger J.H."/>
            <person name="Beszteri B."/>
            <person name="Billiau K."/>
            <person name="Bonnet E."/>
            <person name="Bothwell J.H."/>
            <person name="Bowler C."/>
            <person name="Boyen C."/>
            <person name="Brownlee C."/>
            <person name="Carrano C.J."/>
            <person name="Charrier B."/>
            <person name="Cho G.Y."/>
            <person name="Coelho S.M."/>
            <person name="Collen J."/>
            <person name="Corre E."/>
            <person name="Da Silva C."/>
            <person name="Delage L."/>
            <person name="Delaroque N."/>
            <person name="Dittami S.M."/>
            <person name="Doulbeau S."/>
            <person name="Elias M."/>
            <person name="Farnham G."/>
            <person name="Gachon C.M."/>
            <person name="Gschloessl B."/>
            <person name="Heesch S."/>
            <person name="Jabbari K."/>
            <person name="Jubin C."/>
            <person name="Kawai H."/>
            <person name="Kimura K."/>
            <person name="Kloareg B."/>
            <person name="Kupper F.C."/>
            <person name="Lang D."/>
            <person name="Le Bail A."/>
            <person name="Leblanc C."/>
            <person name="Lerouge P."/>
            <person name="Lohr M."/>
            <person name="Lopez P.J."/>
            <person name="Martens C."/>
            <person name="Maumus F."/>
            <person name="Michel G."/>
            <person name="Miranda-Saavedra D."/>
            <person name="Morales J."/>
            <person name="Moreau H."/>
            <person name="Motomura T."/>
            <person name="Nagasato C."/>
            <person name="Napoli C.A."/>
            <person name="Nelson D.R."/>
            <person name="Nyvall-Collen P."/>
            <person name="Peters A.F."/>
            <person name="Pommier C."/>
            <person name="Potin P."/>
            <person name="Poulain J."/>
            <person name="Quesneville H."/>
            <person name="Read B."/>
            <person name="Rensing S.A."/>
            <person name="Ritter A."/>
            <person name="Rousvoal S."/>
            <person name="Samanta M."/>
            <person name="Samson G."/>
            <person name="Schroeder D.C."/>
            <person name="Segurens B."/>
            <person name="Strittmatter M."/>
            <person name="Tonon T."/>
            <person name="Tregear J.W."/>
            <person name="Valentin K."/>
            <person name="von Dassow P."/>
            <person name="Yamagishi T."/>
            <person name="Van de Peer Y."/>
            <person name="Wincker P."/>
        </authorList>
    </citation>
    <scope>NUCLEOTIDE SEQUENCE [LARGE SCALE GENOMIC DNA]</scope>
    <source>
        <strain evidence="9">Ec32 / CCAP1310/4</strain>
    </source>
</reference>
<evidence type="ECO:0000256" key="5">
    <source>
        <dbReference type="ARBA" id="ARBA00023136"/>
    </source>
</evidence>
<evidence type="ECO:0000256" key="6">
    <source>
        <dbReference type="RuleBase" id="RU362006"/>
    </source>
</evidence>
<dbReference type="OrthoDB" id="10009287at2759"/>